<comment type="caution">
    <text evidence="4">The sequence shown here is derived from an EMBL/GenBank/DDBJ whole genome shotgun (WGS) entry which is preliminary data.</text>
</comment>
<dbReference type="SUPFAM" id="SSF51445">
    <property type="entry name" value="(Trans)glycosidases"/>
    <property type="match status" value="1"/>
</dbReference>
<keyword evidence="2" id="KW-0326">Glycosidase</keyword>
<dbReference type="AlphaFoldDB" id="A0A9D5JS64"/>
<evidence type="ECO:0000256" key="1">
    <source>
        <dbReference type="ARBA" id="ARBA00022801"/>
    </source>
</evidence>
<dbReference type="Gene3D" id="2.60.40.1180">
    <property type="entry name" value="Golgi alpha-mannosidase II"/>
    <property type="match status" value="1"/>
</dbReference>
<protein>
    <submittedName>
        <fullName evidence="4">Alpha-amylase</fullName>
    </submittedName>
</protein>
<keyword evidence="1" id="KW-0378">Hydrolase</keyword>
<evidence type="ECO:0000256" key="2">
    <source>
        <dbReference type="ARBA" id="ARBA00023295"/>
    </source>
</evidence>
<dbReference type="Pfam" id="PF00128">
    <property type="entry name" value="Alpha-amylase"/>
    <property type="match status" value="1"/>
</dbReference>
<evidence type="ECO:0000313" key="4">
    <source>
        <dbReference type="EMBL" id="MBD3323274.1"/>
    </source>
</evidence>
<gene>
    <name evidence="4" type="ORF">GF339_01745</name>
</gene>
<dbReference type="InterPro" id="IPR017853">
    <property type="entry name" value="GH"/>
</dbReference>
<dbReference type="SUPFAM" id="SSF51011">
    <property type="entry name" value="Glycosyl hydrolase domain"/>
    <property type="match status" value="1"/>
</dbReference>
<dbReference type="PANTHER" id="PTHR10357">
    <property type="entry name" value="ALPHA-AMYLASE FAMILY MEMBER"/>
    <property type="match status" value="1"/>
</dbReference>
<sequence length="486" mass="56014">MTIHTPDWVKHAIFYQIFPDRFARSPRTQHPKGISFKPWGSPPDEQGYQGGDLRGIVDNLDYLQTLGITALYLNPIFASAANHRYHPFDYYQVDPLLGGNDALRELLDEAHRREMRGVLDGVFNHVSRGFWPFHHVLENGGNSPYLDWFIIYGWPLRPYSSTKQHPPNYKSWWSLPGLPELNTANPGVREFLFGVARHWIEFGIDGWRLDVPFEIDDDSFWQEFRQVVKAANPDAYLCGEVWWDARRWLQGDQFDAVMNYLFMDAALSFFGAETLRADYKKSHLKLQALDAQAFAEAIDHMHGLYDWEVNHVQLNLLDSHDTARALWILGEDTSALKLCALFQMTMPGAPCIYYGDEIGLSAADDPHCRGAFPWEQAGGWNRDLLAFYQQATALRRQYPVLRTGTFRLLKAHEDIYAFTRQLDQQTALVMFNTAMGDRSYTLSVPKQRQTHDYFQAWPRTSNRLYTISDGRLQLTLPGREAVVLVA</sequence>
<dbReference type="Proteomes" id="UP000649604">
    <property type="component" value="Unassembled WGS sequence"/>
</dbReference>
<dbReference type="PANTHER" id="PTHR10357:SF210">
    <property type="entry name" value="MALTODEXTRIN GLUCOSIDASE"/>
    <property type="match status" value="1"/>
</dbReference>
<dbReference type="SMART" id="SM00642">
    <property type="entry name" value="Aamy"/>
    <property type="match status" value="1"/>
</dbReference>
<proteinExistence type="predicted"/>
<name>A0A9D5JS64_9BACT</name>
<reference evidence="4" key="1">
    <citation type="submission" date="2019-11" db="EMBL/GenBank/DDBJ databases">
        <title>Microbial mats filling the niche in hypersaline microbial mats.</title>
        <authorList>
            <person name="Wong H.L."/>
            <person name="Macleod F.I."/>
            <person name="White R.A. III"/>
            <person name="Burns B.P."/>
        </authorList>
    </citation>
    <scope>NUCLEOTIDE SEQUENCE</scope>
    <source>
        <strain evidence="4">Rbin_158</strain>
    </source>
</reference>
<dbReference type="InterPro" id="IPR013780">
    <property type="entry name" value="Glyco_hydro_b"/>
</dbReference>
<organism evidence="4 5">
    <name type="scientific">candidate division KSB3 bacterium</name>
    <dbReference type="NCBI Taxonomy" id="2044937"/>
    <lineage>
        <taxon>Bacteria</taxon>
        <taxon>candidate division KSB3</taxon>
    </lineage>
</organism>
<dbReference type="GO" id="GO:0005975">
    <property type="term" value="P:carbohydrate metabolic process"/>
    <property type="evidence" value="ECO:0007669"/>
    <property type="project" value="InterPro"/>
</dbReference>
<evidence type="ECO:0000259" key="3">
    <source>
        <dbReference type="SMART" id="SM00642"/>
    </source>
</evidence>
<dbReference type="EMBL" id="WJJP01000048">
    <property type="protein sequence ID" value="MBD3323274.1"/>
    <property type="molecule type" value="Genomic_DNA"/>
</dbReference>
<dbReference type="Gene3D" id="3.20.20.80">
    <property type="entry name" value="Glycosidases"/>
    <property type="match status" value="1"/>
</dbReference>
<accession>A0A9D5JS64</accession>
<dbReference type="InterPro" id="IPR006047">
    <property type="entry name" value="GH13_cat_dom"/>
</dbReference>
<feature type="domain" description="Glycosyl hydrolase family 13 catalytic" evidence="3">
    <location>
        <begin position="16"/>
        <end position="395"/>
    </location>
</feature>
<evidence type="ECO:0000313" key="5">
    <source>
        <dbReference type="Proteomes" id="UP000649604"/>
    </source>
</evidence>
<dbReference type="GO" id="GO:0016798">
    <property type="term" value="F:hydrolase activity, acting on glycosyl bonds"/>
    <property type="evidence" value="ECO:0007669"/>
    <property type="project" value="UniProtKB-KW"/>
</dbReference>
<dbReference type="CDD" id="cd11338">
    <property type="entry name" value="AmyAc_CMD"/>
    <property type="match status" value="1"/>
</dbReference>